<feature type="compositionally biased region" description="Gly residues" evidence="1">
    <location>
        <begin position="24"/>
        <end position="33"/>
    </location>
</feature>
<sequence>MALTFPTSLVRLPTSPRPPPRSPAGGGAGGGGPPSLPSPSPPRIPAPTSAGHCCPASHTPPAGFEVATLSPLLAELRKPAAGDGRGLHLRGGHTGPCARARSLIPRRWREDSVVGLAAQKGSWKVISQRIPEPASARLCRFWAPVGVRRLGPWRSVSYLALPGNQNKTCTGMCVRLPQICGEPPAPRPLEAADPTLGDQRNPQGQTGWLPTASAREPGTLPRTPSRPTAGFSVPLNPPGKLHTPPPAQLPVTLADGDGGSASARKSKRFLRSWPRSPKPG</sequence>
<feature type="compositionally biased region" description="Polar residues" evidence="1">
    <location>
        <begin position="198"/>
        <end position="208"/>
    </location>
</feature>
<feature type="region of interest" description="Disordered" evidence="1">
    <location>
        <begin position="184"/>
        <end position="280"/>
    </location>
</feature>
<organism evidence="2 3">
    <name type="scientific">Saguinus oedipus</name>
    <name type="common">Cotton-top tamarin</name>
    <name type="synonym">Oedipomidas oedipus</name>
    <dbReference type="NCBI Taxonomy" id="9490"/>
    <lineage>
        <taxon>Eukaryota</taxon>
        <taxon>Metazoa</taxon>
        <taxon>Chordata</taxon>
        <taxon>Craniata</taxon>
        <taxon>Vertebrata</taxon>
        <taxon>Euteleostomi</taxon>
        <taxon>Mammalia</taxon>
        <taxon>Eutheria</taxon>
        <taxon>Euarchontoglires</taxon>
        <taxon>Primates</taxon>
        <taxon>Haplorrhini</taxon>
        <taxon>Platyrrhini</taxon>
        <taxon>Cebidae</taxon>
        <taxon>Callitrichinae</taxon>
        <taxon>Saguinus</taxon>
    </lineage>
</organism>
<protein>
    <submittedName>
        <fullName evidence="2">Uncharacterized protein</fullName>
    </submittedName>
</protein>
<keyword evidence="3" id="KW-1185">Reference proteome</keyword>
<gene>
    <name evidence="2" type="ORF">P7K49_018149</name>
</gene>
<dbReference type="Proteomes" id="UP001266305">
    <property type="component" value="Unassembled WGS sequence"/>
</dbReference>
<comment type="caution">
    <text evidence="2">The sequence shown here is derived from an EMBL/GenBank/DDBJ whole genome shotgun (WGS) entry which is preliminary data.</text>
</comment>
<evidence type="ECO:0000256" key="1">
    <source>
        <dbReference type="SAM" id="MobiDB-lite"/>
    </source>
</evidence>
<proteinExistence type="predicted"/>
<evidence type="ECO:0000313" key="2">
    <source>
        <dbReference type="EMBL" id="KAK2104293.1"/>
    </source>
</evidence>
<dbReference type="EMBL" id="JASSZA010000008">
    <property type="protein sequence ID" value="KAK2104293.1"/>
    <property type="molecule type" value="Genomic_DNA"/>
</dbReference>
<feature type="region of interest" description="Disordered" evidence="1">
    <location>
        <begin position="1"/>
        <end position="56"/>
    </location>
</feature>
<accession>A0ABQ9V4K1</accession>
<reference evidence="2 3" key="1">
    <citation type="submission" date="2023-05" db="EMBL/GenBank/DDBJ databases">
        <title>B98-5 Cell Line De Novo Hybrid Assembly: An Optical Mapping Approach.</title>
        <authorList>
            <person name="Kananen K."/>
            <person name="Auerbach J.A."/>
            <person name="Kautto E."/>
            <person name="Blachly J.S."/>
        </authorList>
    </citation>
    <scope>NUCLEOTIDE SEQUENCE [LARGE SCALE GENOMIC DNA]</scope>
    <source>
        <strain evidence="2">B95-8</strain>
        <tissue evidence="2">Cell line</tissue>
    </source>
</reference>
<feature type="compositionally biased region" description="Pro residues" evidence="1">
    <location>
        <begin position="34"/>
        <end position="45"/>
    </location>
</feature>
<evidence type="ECO:0000313" key="3">
    <source>
        <dbReference type="Proteomes" id="UP001266305"/>
    </source>
</evidence>
<name>A0ABQ9V4K1_SAGOE</name>